<sequence>MHITTELKPTAAQSRFLAGTKPAVSNSVWKPQPCGLTREELRKIVLEQLG</sequence>
<dbReference type="AlphaFoldDB" id="A0A512JDF4"/>
<reference evidence="4" key="2">
    <citation type="journal article" date="2019" name="Int. J. Syst. Evol. Microbiol.">
        <title>The Global Catalogue of Microorganisms (GCM) 10K type strain sequencing project: providing services to taxonomists for standard genome sequencing and annotation.</title>
        <authorList>
            <consortium name="The Broad Institute Genomics Platform"/>
            <consortium name="The Broad Institute Genome Sequencing Center for Infectious Disease"/>
            <person name="Wu L."/>
            <person name="Ma J."/>
        </authorList>
    </citation>
    <scope>NUCLEOTIDE SEQUENCE [LARGE SCALE GENOMIC DNA]</scope>
    <source>
        <strain evidence="4">NBRC 107715</strain>
    </source>
</reference>
<keyword evidence="4" id="KW-1185">Reference proteome</keyword>
<reference evidence="1 3" key="3">
    <citation type="submission" date="2019-07" db="EMBL/GenBank/DDBJ databases">
        <title>Whole genome shotgun sequence of Methylobacterium oxalidis NBRC 107715.</title>
        <authorList>
            <person name="Hosoyama A."/>
            <person name="Uohara A."/>
            <person name="Ohji S."/>
            <person name="Ichikawa N."/>
        </authorList>
    </citation>
    <scope>NUCLEOTIDE SEQUENCE [LARGE SCALE GENOMIC DNA]</scope>
    <source>
        <strain evidence="1 3">NBRC 107715</strain>
    </source>
</reference>
<protein>
    <submittedName>
        <fullName evidence="1">Uncharacterized protein</fullName>
    </submittedName>
</protein>
<proteinExistence type="predicted"/>
<evidence type="ECO:0000313" key="1">
    <source>
        <dbReference type="EMBL" id="GEP07948.1"/>
    </source>
</evidence>
<evidence type="ECO:0000313" key="2">
    <source>
        <dbReference type="EMBL" id="GLS62414.1"/>
    </source>
</evidence>
<organism evidence="1 3">
    <name type="scientific">Methylobacterium oxalidis</name>
    <dbReference type="NCBI Taxonomy" id="944322"/>
    <lineage>
        <taxon>Bacteria</taxon>
        <taxon>Pseudomonadati</taxon>
        <taxon>Pseudomonadota</taxon>
        <taxon>Alphaproteobacteria</taxon>
        <taxon>Hyphomicrobiales</taxon>
        <taxon>Methylobacteriaceae</taxon>
        <taxon>Methylobacterium</taxon>
    </lineage>
</organism>
<evidence type="ECO:0000313" key="4">
    <source>
        <dbReference type="Proteomes" id="UP001156856"/>
    </source>
</evidence>
<accession>A0A512JDF4</accession>
<name>A0A512JDF4_9HYPH</name>
<dbReference type="EMBL" id="BJZU01000214">
    <property type="protein sequence ID" value="GEP07948.1"/>
    <property type="molecule type" value="Genomic_DNA"/>
</dbReference>
<gene>
    <name evidence="2" type="ORF">GCM10007888_07950</name>
    <name evidence="1" type="ORF">MOX02_59860</name>
</gene>
<dbReference type="RefSeq" id="WP_170268047.1">
    <property type="nucleotide sequence ID" value="NZ_BPQW01000248.1"/>
</dbReference>
<dbReference type="Proteomes" id="UP001156856">
    <property type="component" value="Unassembled WGS sequence"/>
</dbReference>
<reference evidence="2" key="4">
    <citation type="submission" date="2023-01" db="EMBL/GenBank/DDBJ databases">
        <title>Draft genome sequence of Methylobacterium oxalidis strain NBRC 107715.</title>
        <authorList>
            <person name="Sun Q."/>
            <person name="Mori K."/>
        </authorList>
    </citation>
    <scope>NUCLEOTIDE SEQUENCE</scope>
    <source>
        <strain evidence="2">NBRC 107715</strain>
    </source>
</reference>
<dbReference type="Proteomes" id="UP000321960">
    <property type="component" value="Unassembled WGS sequence"/>
</dbReference>
<dbReference type="EMBL" id="BSPK01000009">
    <property type="protein sequence ID" value="GLS62414.1"/>
    <property type="molecule type" value="Genomic_DNA"/>
</dbReference>
<reference evidence="2" key="1">
    <citation type="journal article" date="2014" name="Int. J. Syst. Evol. Microbiol.">
        <title>Complete genome of a new Firmicutes species belonging to the dominant human colonic microbiota ('Ruminococcus bicirculans') reveals two chromosomes and a selective capacity to utilize plant glucans.</title>
        <authorList>
            <consortium name="NISC Comparative Sequencing Program"/>
            <person name="Wegmann U."/>
            <person name="Louis P."/>
            <person name="Goesmann A."/>
            <person name="Henrissat B."/>
            <person name="Duncan S.H."/>
            <person name="Flint H.J."/>
        </authorList>
    </citation>
    <scope>NUCLEOTIDE SEQUENCE</scope>
    <source>
        <strain evidence="2">NBRC 107715</strain>
    </source>
</reference>
<evidence type="ECO:0000313" key="3">
    <source>
        <dbReference type="Proteomes" id="UP000321960"/>
    </source>
</evidence>
<comment type="caution">
    <text evidence="1">The sequence shown here is derived from an EMBL/GenBank/DDBJ whole genome shotgun (WGS) entry which is preliminary data.</text>
</comment>